<evidence type="ECO:0000256" key="2">
    <source>
        <dbReference type="ARBA" id="ARBA00022777"/>
    </source>
</evidence>
<sequence>MDKKNAKIDLLVIGELNMDLIFNEVASFPELGKEKIAGDMNLTLGSSSAIFAGNSARLGLSVGFCGMVGEDDFGDAVITQLKEYEVDTSLVTMSEQYKTGLTAIIRHADDRAMVTYPGAMQHFSIADIPKKAFQQARHLHVSSLFLQPGIKEHLFEIIQQAKANGLTISIDPQWDPEEKWDVDFKKLVSQIDFFLPNEDEFLHIADSSNIEEAIAAFQPHLTDGTIVVKQGINGATGITKDEVTQVPGYLNQDPVDTVGAGDSFNSGVIYQFLQGKPIDECIKFGNITGAVSTTAPGGTTAIKSLEEVHNIAKNKLSITK</sequence>
<dbReference type="Gene3D" id="3.40.1190.20">
    <property type="match status" value="1"/>
</dbReference>
<evidence type="ECO:0000256" key="1">
    <source>
        <dbReference type="ARBA" id="ARBA00022679"/>
    </source>
</evidence>
<keyword evidence="1" id="KW-0808">Transferase</keyword>
<dbReference type="GO" id="GO:0016301">
    <property type="term" value="F:kinase activity"/>
    <property type="evidence" value="ECO:0007669"/>
    <property type="project" value="UniProtKB-KW"/>
</dbReference>
<protein>
    <submittedName>
        <fullName evidence="4">Carbohydrate kinase family protein</fullName>
    </submittedName>
</protein>
<proteinExistence type="predicted"/>
<evidence type="ECO:0000259" key="3">
    <source>
        <dbReference type="Pfam" id="PF00294"/>
    </source>
</evidence>
<organism evidence="4 5">
    <name type="scientific">Fodinibius salsisoli</name>
    <dbReference type="NCBI Taxonomy" id="2820877"/>
    <lineage>
        <taxon>Bacteria</taxon>
        <taxon>Pseudomonadati</taxon>
        <taxon>Balneolota</taxon>
        <taxon>Balneolia</taxon>
        <taxon>Balneolales</taxon>
        <taxon>Balneolaceae</taxon>
        <taxon>Fodinibius</taxon>
    </lineage>
</organism>
<dbReference type="EMBL" id="JAGGJA010000009">
    <property type="protein sequence ID" value="MCW9707971.1"/>
    <property type="molecule type" value="Genomic_DNA"/>
</dbReference>
<dbReference type="Pfam" id="PF00294">
    <property type="entry name" value="PfkB"/>
    <property type="match status" value="1"/>
</dbReference>
<name>A0ABT3PQ41_9BACT</name>
<dbReference type="PANTHER" id="PTHR10584">
    <property type="entry name" value="SUGAR KINASE"/>
    <property type="match status" value="1"/>
</dbReference>
<comment type="caution">
    <text evidence="4">The sequence shown here is derived from an EMBL/GenBank/DDBJ whole genome shotgun (WGS) entry which is preliminary data.</text>
</comment>
<dbReference type="InterPro" id="IPR011611">
    <property type="entry name" value="PfkB_dom"/>
</dbReference>
<gene>
    <name evidence="4" type="ORF">J6I44_13985</name>
</gene>
<dbReference type="PANTHER" id="PTHR10584:SF166">
    <property type="entry name" value="RIBOKINASE"/>
    <property type="match status" value="1"/>
</dbReference>
<keyword evidence="5" id="KW-1185">Reference proteome</keyword>
<dbReference type="InterPro" id="IPR002173">
    <property type="entry name" value="Carboh/pur_kinase_PfkB_CS"/>
</dbReference>
<feature type="domain" description="Carbohydrate kinase PfkB" evidence="3">
    <location>
        <begin position="9"/>
        <end position="302"/>
    </location>
</feature>
<dbReference type="RefSeq" id="WP_265766757.1">
    <property type="nucleotide sequence ID" value="NZ_JAGGJA010000009.1"/>
</dbReference>
<dbReference type="Proteomes" id="UP001207918">
    <property type="component" value="Unassembled WGS sequence"/>
</dbReference>
<reference evidence="4 5" key="1">
    <citation type="submission" date="2021-03" db="EMBL/GenBank/DDBJ databases">
        <title>Aliifodinibius sp. nov., a new bacterium isolated from saline soil.</title>
        <authorList>
            <person name="Galisteo C."/>
            <person name="De La Haba R."/>
            <person name="Sanchez-Porro C."/>
            <person name="Ventosa A."/>
        </authorList>
    </citation>
    <scope>NUCLEOTIDE SEQUENCE [LARGE SCALE GENOMIC DNA]</scope>
    <source>
        <strain evidence="4 5">1BSP15-2V2</strain>
    </source>
</reference>
<accession>A0ABT3PQ41</accession>
<keyword evidence="2 4" id="KW-0418">Kinase</keyword>
<dbReference type="SUPFAM" id="SSF53613">
    <property type="entry name" value="Ribokinase-like"/>
    <property type="match status" value="1"/>
</dbReference>
<dbReference type="CDD" id="cd01166">
    <property type="entry name" value="KdgK"/>
    <property type="match status" value="1"/>
</dbReference>
<evidence type="ECO:0000313" key="4">
    <source>
        <dbReference type="EMBL" id="MCW9707971.1"/>
    </source>
</evidence>
<dbReference type="PROSITE" id="PS00584">
    <property type="entry name" value="PFKB_KINASES_2"/>
    <property type="match status" value="1"/>
</dbReference>
<dbReference type="InterPro" id="IPR029056">
    <property type="entry name" value="Ribokinase-like"/>
</dbReference>
<evidence type="ECO:0000313" key="5">
    <source>
        <dbReference type="Proteomes" id="UP001207918"/>
    </source>
</evidence>